<gene>
    <name evidence="7" type="ORF">MNBD_BACTEROID05-206</name>
</gene>
<evidence type="ECO:0000256" key="5">
    <source>
        <dbReference type="ARBA" id="ARBA00022827"/>
    </source>
</evidence>
<evidence type="ECO:0000256" key="1">
    <source>
        <dbReference type="ARBA" id="ARBA00001974"/>
    </source>
</evidence>
<comment type="pathway">
    <text evidence="2">One-carbon metabolism; tetrahydrofolate interconversion.</text>
</comment>
<name>A0A3B0TMG2_9ZZZZ</name>
<dbReference type="EC" id="1.5.1.20" evidence="7"/>
<keyword evidence="6 7" id="KW-0560">Oxidoreductase</keyword>
<dbReference type="InterPro" id="IPR029041">
    <property type="entry name" value="FAD-linked_oxidoreductase-like"/>
</dbReference>
<dbReference type="PANTHER" id="PTHR45754">
    <property type="entry name" value="METHYLENETETRAHYDROFOLATE REDUCTASE"/>
    <property type="match status" value="1"/>
</dbReference>
<evidence type="ECO:0000313" key="7">
    <source>
        <dbReference type="EMBL" id="VAW17393.1"/>
    </source>
</evidence>
<keyword evidence="5" id="KW-0274">FAD</keyword>
<keyword evidence="4" id="KW-0285">Flavoprotein</keyword>
<dbReference type="Pfam" id="PF02219">
    <property type="entry name" value="MTHFR"/>
    <property type="match status" value="1"/>
</dbReference>
<evidence type="ECO:0000256" key="3">
    <source>
        <dbReference type="ARBA" id="ARBA00006743"/>
    </source>
</evidence>
<dbReference type="GO" id="GO:0071949">
    <property type="term" value="F:FAD binding"/>
    <property type="evidence" value="ECO:0007669"/>
    <property type="project" value="TreeGrafter"/>
</dbReference>
<comment type="similarity">
    <text evidence="3">Belongs to the methylenetetrahydrofolate reductase family.</text>
</comment>
<dbReference type="GO" id="GO:0009086">
    <property type="term" value="P:methionine biosynthetic process"/>
    <property type="evidence" value="ECO:0007669"/>
    <property type="project" value="TreeGrafter"/>
</dbReference>
<evidence type="ECO:0000256" key="6">
    <source>
        <dbReference type="ARBA" id="ARBA00023002"/>
    </source>
</evidence>
<dbReference type="GO" id="GO:0004489">
    <property type="term" value="F:methylenetetrahydrofolate reductase [NAD(P)H] activity"/>
    <property type="evidence" value="ECO:0007669"/>
    <property type="project" value="UniProtKB-EC"/>
</dbReference>
<dbReference type="GO" id="GO:0005829">
    <property type="term" value="C:cytosol"/>
    <property type="evidence" value="ECO:0007669"/>
    <property type="project" value="TreeGrafter"/>
</dbReference>
<evidence type="ECO:0000256" key="2">
    <source>
        <dbReference type="ARBA" id="ARBA00004777"/>
    </source>
</evidence>
<reference evidence="7" key="1">
    <citation type="submission" date="2018-06" db="EMBL/GenBank/DDBJ databases">
        <authorList>
            <person name="Zhirakovskaya E."/>
        </authorList>
    </citation>
    <scope>NUCLEOTIDE SEQUENCE</scope>
</reference>
<dbReference type="PANTHER" id="PTHR45754:SF3">
    <property type="entry name" value="METHYLENETETRAHYDROFOLATE REDUCTASE (NADPH)"/>
    <property type="match status" value="1"/>
</dbReference>
<dbReference type="CDD" id="cd00537">
    <property type="entry name" value="MTHFR"/>
    <property type="match status" value="1"/>
</dbReference>
<protein>
    <submittedName>
        <fullName evidence="7">5,10-methylenetetrahydrofolate reductase</fullName>
        <ecNumber evidence="7">1.5.1.20</ecNumber>
    </submittedName>
</protein>
<dbReference type="SUPFAM" id="SSF51730">
    <property type="entry name" value="FAD-linked oxidoreductase"/>
    <property type="match status" value="1"/>
</dbReference>
<accession>A0A3B0TMG2</accession>
<proteinExistence type="inferred from homology"/>
<dbReference type="AlphaFoldDB" id="A0A3B0TMG2"/>
<comment type="cofactor">
    <cofactor evidence="1">
        <name>FAD</name>
        <dbReference type="ChEBI" id="CHEBI:57692"/>
    </cofactor>
</comment>
<dbReference type="Gene3D" id="3.20.20.220">
    <property type="match status" value="1"/>
</dbReference>
<organism evidence="7">
    <name type="scientific">hydrothermal vent metagenome</name>
    <dbReference type="NCBI Taxonomy" id="652676"/>
    <lineage>
        <taxon>unclassified sequences</taxon>
        <taxon>metagenomes</taxon>
        <taxon>ecological metagenomes</taxon>
    </lineage>
</organism>
<dbReference type="UniPathway" id="UPA00193"/>
<dbReference type="InterPro" id="IPR003171">
    <property type="entry name" value="Mehydrof_redctse-like"/>
</dbReference>
<dbReference type="EMBL" id="UOEN01000371">
    <property type="protein sequence ID" value="VAW17393.1"/>
    <property type="molecule type" value="Genomic_DNA"/>
</dbReference>
<evidence type="ECO:0000256" key="4">
    <source>
        <dbReference type="ARBA" id="ARBA00022630"/>
    </source>
</evidence>
<sequence length="218" mass="24571">MKNITDIFNLKEKTLSFELFPPKTDKGYQNLLKTIEGLCELNPDFISCTYGAGGGSRDKTFDIVELIQNQHNILSVAHLTCVLHTKEEIKNILTNIKSRNIKNILALRGDPPTDNPDWQPTENNFKYSSELCAFTREHFGNDFGIGVAGFPEGHVLCPDKNLDANYLKMKVDSGADFVITQLFFTNQDYFDYCARTKEEGVTVRIIPGILPITNYPAL</sequence>
<dbReference type="GO" id="GO:0035999">
    <property type="term" value="P:tetrahydrofolate interconversion"/>
    <property type="evidence" value="ECO:0007669"/>
    <property type="project" value="UniProtKB-UniPathway"/>
</dbReference>
<feature type="non-terminal residue" evidence="7">
    <location>
        <position position="218"/>
    </location>
</feature>